<dbReference type="PANTHER" id="PTHR47816">
    <property type="entry name" value="RIBOSOMAL RNA SMALL SUBUNIT METHYLTRANSFERASE C"/>
    <property type="match status" value="1"/>
</dbReference>
<reference evidence="10" key="1">
    <citation type="journal article" date="2019" name="Int. J. Syst. Evol. Microbiol.">
        <title>The Global Catalogue of Microorganisms (GCM) 10K type strain sequencing project: providing services to taxonomists for standard genome sequencing and annotation.</title>
        <authorList>
            <consortium name="The Broad Institute Genomics Platform"/>
            <consortium name="The Broad Institute Genome Sequencing Center for Infectious Disease"/>
            <person name="Wu L."/>
            <person name="Ma J."/>
        </authorList>
    </citation>
    <scope>NUCLEOTIDE SEQUENCE [LARGE SCALE GENOMIC DNA]</scope>
    <source>
        <strain evidence="10">DT28</strain>
    </source>
</reference>
<dbReference type="PROSITE" id="PS00092">
    <property type="entry name" value="N6_MTASE"/>
    <property type="match status" value="1"/>
</dbReference>
<gene>
    <name evidence="6" type="primary">rlmG</name>
    <name evidence="9" type="ORF">ACFO3I_09180</name>
</gene>
<dbReference type="Proteomes" id="UP001595962">
    <property type="component" value="Unassembled WGS sequence"/>
</dbReference>
<dbReference type="GO" id="GO:0008168">
    <property type="term" value="F:methyltransferase activity"/>
    <property type="evidence" value="ECO:0007669"/>
    <property type="project" value="UniProtKB-KW"/>
</dbReference>
<protein>
    <recommendedName>
        <fullName evidence="6">Ribosomal RNA large subunit methyltransferase G</fullName>
        <ecNumber evidence="6">2.1.1.174</ecNumber>
    </recommendedName>
    <alternativeName>
        <fullName evidence="6">23S rRNA m2G1835 methyltransferase</fullName>
    </alternativeName>
    <alternativeName>
        <fullName evidence="6">rRNA (guanine-N(2)-)-methyltransferase RlmG</fullName>
    </alternativeName>
</protein>
<dbReference type="RefSeq" id="WP_377333577.1">
    <property type="nucleotide sequence ID" value="NZ_JBHSGB010000009.1"/>
</dbReference>
<dbReference type="InterPro" id="IPR058679">
    <property type="entry name" value="RlmG_N"/>
</dbReference>
<sequence>MTINFSCAGIELQLQRWPLEQKNRSLQAWDAADELLIEQGLSVLQQKTNSSVLVLNDAFGALSCALGERSHISIGDSYISEQAMAYNRAQNQLSAQVARWQDSMLTWPDKPDLVLLKIPQQHSYLRFLLQKLSQVIHPQTVILAAGKAKDLHQNLLDIFRQELGPVEASLQHKKCRYLRCQWQGQVRELSAPSQWQAAESQLNLINYAAVFSREQLDIGARFLLEHLPVTENALVADLGCGNGVLGLELMRQQPHAQLVFFDDSYQAIASAKASLAANPELVASQAEFRVDDCMSQQPDKSLDWVICNPPFHQQQAVTEHIALQMFKDAKRCLKSGGRLRVVANRHLPYYVHLKQSFGHCRIVAGNPKFVILEAIKRN</sequence>
<keyword evidence="1 6" id="KW-0963">Cytoplasm</keyword>
<evidence type="ECO:0000313" key="9">
    <source>
        <dbReference type="EMBL" id="MFC4655184.1"/>
    </source>
</evidence>
<keyword evidence="3 6" id="KW-0489">Methyltransferase</keyword>
<keyword evidence="5 6" id="KW-0949">S-adenosyl-L-methionine</keyword>
<proteinExistence type="inferred from homology"/>
<evidence type="ECO:0000256" key="2">
    <source>
        <dbReference type="ARBA" id="ARBA00022552"/>
    </source>
</evidence>
<organism evidence="9 10">
    <name type="scientific">Rheinheimera marina</name>
    <dbReference type="NCBI Taxonomy" id="1774958"/>
    <lineage>
        <taxon>Bacteria</taxon>
        <taxon>Pseudomonadati</taxon>
        <taxon>Pseudomonadota</taxon>
        <taxon>Gammaproteobacteria</taxon>
        <taxon>Chromatiales</taxon>
        <taxon>Chromatiaceae</taxon>
        <taxon>Rheinheimera</taxon>
    </lineage>
</organism>
<dbReference type="PANTHER" id="PTHR47816:SF5">
    <property type="entry name" value="RIBOSOMAL RNA LARGE SUBUNIT METHYLTRANSFERASE G"/>
    <property type="match status" value="1"/>
</dbReference>
<evidence type="ECO:0000256" key="5">
    <source>
        <dbReference type="ARBA" id="ARBA00022691"/>
    </source>
</evidence>
<keyword evidence="2 6" id="KW-0698">rRNA processing</keyword>
<dbReference type="InterPro" id="IPR007848">
    <property type="entry name" value="Small_mtfrase_dom"/>
</dbReference>
<evidence type="ECO:0000259" key="8">
    <source>
        <dbReference type="Pfam" id="PF26049"/>
    </source>
</evidence>
<evidence type="ECO:0000256" key="1">
    <source>
        <dbReference type="ARBA" id="ARBA00022490"/>
    </source>
</evidence>
<dbReference type="EC" id="2.1.1.174" evidence="6"/>
<feature type="domain" description="Methyltransferase small" evidence="7">
    <location>
        <begin position="202"/>
        <end position="372"/>
    </location>
</feature>
<dbReference type="InterPro" id="IPR002052">
    <property type="entry name" value="DNA_methylase_N6_adenine_CS"/>
</dbReference>
<dbReference type="InterPro" id="IPR029063">
    <property type="entry name" value="SAM-dependent_MTases_sf"/>
</dbReference>
<comment type="subcellular location">
    <subcellularLocation>
        <location evidence="6">Cytoplasm</location>
    </subcellularLocation>
</comment>
<dbReference type="HAMAP" id="MF_01859">
    <property type="entry name" value="23SrRNA_methyltr_G"/>
    <property type="match status" value="1"/>
</dbReference>
<dbReference type="PIRSF" id="PIRSF037565">
    <property type="entry name" value="RRNA_m2G_Mtase_RsmD_prd"/>
    <property type="match status" value="1"/>
</dbReference>
<dbReference type="GO" id="GO:0032259">
    <property type="term" value="P:methylation"/>
    <property type="evidence" value="ECO:0007669"/>
    <property type="project" value="UniProtKB-KW"/>
</dbReference>
<comment type="caution">
    <text evidence="9">The sequence shown here is derived from an EMBL/GenBank/DDBJ whole genome shotgun (WGS) entry which is preliminary data.</text>
</comment>
<evidence type="ECO:0000259" key="7">
    <source>
        <dbReference type="Pfam" id="PF05175"/>
    </source>
</evidence>
<name>A0ABV9JLW4_9GAMM</name>
<accession>A0ABV9JLW4</accession>
<dbReference type="EMBL" id="JBHSGB010000009">
    <property type="protein sequence ID" value="MFC4655184.1"/>
    <property type="molecule type" value="Genomic_DNA"/>
</dbReference>
<evidence type="ECO:0000256" key="3">
    <source>
        <dbReference type="ARBA" id="ARBA00022603"/>
    </source>
</evidence>
<evidence type="ECO:0000256" key="4">
    <source>
        <dbReference type="ARBA" id="ARBA00022679"/>
    </source>
</evidence>
<dbReference type="InterPro" id="IPR046977">
    <property type="entry name" value="RsmC/RlmG"/>
</dbReference>
<dbReference type="InterPro" id="IPR017237">
    <property type="entry name" value="RLMG"/>
</dbReference>
<comment type="catalytic activity">
    <reaction evidence="6">
        <text>guanosine(1835) in 23S rRNA + S-adenosyl-L-methionine = N(2)-methylguanosine(1835) in 23S rRNA + S-adenosyl-L-homocysteine + H(+)</text>
        <dbReference type="Rhea" id="RHEA:42744"/>
        <dbReference type="Rhea" id="RHEA-COMP:10217"/>
        <dbReference type="Rhea" id="RHEA-COMP:10218"/>
        <dbReference type="ChEBI" id="CHEBI:15378"/>
        <dbReference type="ChEBI" id="CHEBI:57856"/>
        <dbReference type="ChEBI" id="CHEBI:59789"/>
        <dbReference type="ChEBI" id="CHEBI:74269"/>
        <dbReference type="ChEBI" id="CHEBI:74481"/>
        <dbReference type="EC" id="2.1.1.174"/>
    </reaction>
</comment>
<dbReference type="SUPFAM" id="SSF53335">
    <property type="entry name" value="S-adenosyl-L-methionine-dependent methyltransferases"/>
    <property type="match status" value="1"/>
</dbReference>
<evidence type="ECO:0000313" key="10">
    <source>
        <dbReference type="Proteomes" id="UP001595962"/>
    </source>
</evidence>
<dbReference type="Gene3D" id="3.40.50.150">
    <property type="entry name" value="Vaccinia Virus protein VP39"/>
    <property type="match status" value="2"/>
</dbReference>
<evidence type="ECO:0000256" key="6">
    <source>
        <dbReference type="HAMAP-Rule" id="MF_01859"/>
    </source>
</evidence>
<keyword evidence="10" id="KW-1185">Reference proteome</keyword>
<feature type="domain" description="RlmG N-terminal" evidence="8">
    <location>
        <begin position="4"/>
        <end position="182"/>
    </location>
</feature>
<dbReference type="Pfam" id="PF05175">
    <property type="entry name" value="MTS"/>
    <property type="match status" value="1"/>
</dbReference>
<dbReference type="CDD" id="cd02440">
    <property type="entry name" value="AdoMet_MTases"/>
    <property type="match status" value="1"/>
</dbReference>
<keyword evidence="4 6" id="KW-0808">Transferase</keyword>
<comment type="similarity">
    <text evidence="6">Belongs to the methyltransferase superfamily. RlmG family.</text>
</comment>
<dbReference type="Pfam" id="PF26049">
    <property type="entry name" value="RLMG_N"/>
    <property type="match status" value="1"/>
</dbReference>
<comment type="function">
    <text evidence="6">Specifically methylates the guanine in position 1835 (m2G1835) of 23S rRNA.</text>
</comment>